<gene>
    <name evidence="3" type="ORF">Slati_0859200</name>
</gene>
<protein>
    <recommendedName>
        <fullName evidence="2">Retrotransposon gag domain-containing protein</fullName>
    </recommendedName>
</protein>
<feature type="region of interest" description="Disordered" evidence="1">
    <location>
        <begin position="1"/>
        <end position="28"/>
    </location>
</feature>
<dbReference type="AlphaFoldDB" id="A0AAW2XME2"/>
<dbReference type="Pfam" id="PF03732">
    <property type="entry name" value="Retrotrans_gag"/>
    <property type="match status" value="1"/>
</dbReference>
<dbReference type="InterPro" id="IPR005162">
    <property type="entry name" value="Retrotrans_gag_dom"/>
</dbReference>
<evidence type="ECO:0000256" key="1">
    <source>
        <dbReference type="SAM" id="MobiDB-lite"/>
    </source>
</evidence>
<dbReference type="PANTHER" id="PTHR33223">
    <property type="entry name" value="CCHC-TYPE DOMAIN-CONTAINING PROTEIN"/>
    <property type="match status" value="1"/>
</dbReference>
<accession>A0AAW2XME2</accession>
<evidence type="ECO:0000259" key="2">
    <source>
        <dbReference type="Pfam" id="PF03732"/>
    </source>
</evidence>
<comment type="caution">
    <text evidence="3">The sequence shown here is derived from an EMBL/GenBank/DDBJ whole genome shotgun (WGS) entry which is preliminary data.</text>
</comment>
<dbReference type="EMBL" id="JACGWN010000003">
    <property type="protein sequence ID" value="KAL0455200.1"/>
    <property type="molecule type" value="Genomic_DNA"/>
</dbReference>
<feature type="domain" description="Retrotransposon gag" evidence="2">
    <location>
        <begin position="125"/>
        <end position="215"/>
    </location>
</feature>
<evidence type="ECO:0000313" key="3">
    <source>
        <dbReference type="EMBL" id="KAL0455200.1"/>
    </source>
</evidence>
<sequence length="258" mass="28989">MATPSDVEAPEEEAGEEAPVPVLPGGRRQEILVPESQEVPPQWLARFEHLQKGLQDVKYQIEGAPEDERQGVPFTEAVMAYELPMNCRTPAIAEYDGTSDPMGHLLRFENATLLHRYTDGIKCRVFVTTFARAMQQWFNQLPVGAIGSFQEFRSLFLHQFASSRKLRKTELSLFAIQQKDNEPLKEYLQRFNAAALEVPSAIQEVKASAFSQGLLDGDFLKSLAKKPVSKFDALLARAAKYINMEDAQTAKKKSRGEK</sequence>
<reference evidence="3" key="1">
    <citation type="submission" date="2020-06" db="EMBL/GenBank/DDBJ databases">
        <authorList>
            <person name="Li T."/>
            <person name="Hu X."/>
            <person name="Zhang T."/>
            <person name="Song X."/>
            <person name="Zhang H."/>
            <person name="Dai N."/>
            <person name="Sheng W."/>
            <person name="Hou X."/>
            <person name="Wei L."/>
        </authorList>
    </citation>
    <scope>NUCLEOTIDE SEQUENCE</scope>
    <source>
        <strain evidence="3">KEN1</strain>
        <tissue evidence="3">Leaf</tissue>
    </source>
</reference>
<organism evidence="3">
    <name type="scientific">Sesamum latifolium</name>
    <dbReference type="NCBI Taxonomy" id="2727402"/>
    <lineage>
        <taxon>Eukaryota</taxon>
        <taxon>Viridiplantae</taxon>
        <taxon>Streptophyta</taxon>
        <taxon>Embryophyta</taxon>
        <taxon>Tracheophyta</taxon>
        <taxon>Spermatophyta</taxon>
        <taxon>Magnoliopsida</taxon>
        <taxon>eudicotyledons</taxon>
        <taxon>Gunneridae</taxon>
        <taxon>Pentapetalae</taxon>
        <taxon>asterids</taxon>
        <taxon>lamiids</taxon>
        <taxon>Lamiales</taxon>
        <taxon>Pedaliaceae</taxon>
        <taxon>Sesamum</taxon>
    </lineage>
</organism>
<dbReference type="PANTHER" id="PTHR33223:SF10">
    <property type="entry name" value="AMINOTRANSFERASE-LIKE PLANT MOBILE DOMAIN-CONTAINING PROTEIN"/>
    <property type="match status" value="1"/>
</dbReference>
<name>A0AAW2XME2_9LAMI</name>
<proteinExistence type="predicted"/>
<reference evidence="3" key="2">
    <citation type="journal article" date="2024" name="Plant">
        <title>Genomic evolution and insights into agronomic trait innovations of Sesamum species.</title>
        <authorList>
            <person name="Miao H."/>
            <person name="Wang L."/>
            <person name="Qu L."/>
            <person name="Liu H."/>
            <person name="Sun Y."/>
            <person name="Le M."/>
            <person name="Wang Q."/>
            <person name="Wei S."/>
            <person name="Zheng Y."/>
            <person name="Lin W."/>
            <person name="Duan Y."/>
            <person name="Cao H."/>
            <person name="Xiong S."/>
            <person name="Wang X."/>
            <person name="Wei L."/>
            <person name="Li C."/>
            <person name="Ma Q."/>
            <person name="Ju M."/>
            <person name="Zhao R."/>
            <person name="Li G."/>
            <person name="Mu C."/>
            <person name="Tian Q."/>
            <person name="Mei H."/>
            <person name="Zhang T."/>
            <person name="Gao T."/>
            <person name="Zhang H."/>
        </authorList>
    </citation>
    <scope>NUCLEOTIDE SEQUENCE</scope>
    <source>
        <strain evidence="3">KEN1</strain>
    </source>
</reference>